<keyword evidence="2" id="KW-1185">Reference proteome</keyword>
<sequence>MNKVKISEIKYFDFGKCIEISNNEVNLVVTLDCGPRIIRFGFIGGENQFCEKADITLDTKFGTWRIMGGHRLWHSPENVPRTYIADNNPVKYEIVENGVHVTQEIEPWTQIQKEMVITLDPNENRVKIEHKLTNFNAWPVELSTWSVTVMEPGGKEIIPLTKSSTGSLPNRSIVLWPYTRFNDERVSWLDQYVVLDVKPAKDESFKMGTNNEEGWAAYIRNDSLFIKRSDYIAGMIYPDSGASYETYTNGKLVEMEILSPLEKLEVEGSSTLIETWELKKGISIKEFTEKNIEDLVSKHILSND</sequence>
<dbReference type="EMBL" id="LGTC01000001">
    <property type="protein sequence ID" value="KNY26739.1"/>
    <property type="molecule type" value="Genomic_DNA"/>
</dbReference>
<dbReference type="STRING" id="398512.Bccel_2004"/>
<evidence type="ECO:0000313" key="1">
    <source>
        <dbReference type="EMBL" id="KNY26739.1"/>
    </source>
</evidence>
<proteinExistence type="predicted"/>
<organism evidence="1 2">
    <name type="scientific">Pseudobacteroides cellulosolvens ATCC 35603 = DSM 2933</name>
    <dbReference type="NCBI Taxonomy" id="398512"/>
    <lineage>
        <taxon>Bacteria</taxon>
        <taxon>Bacillati</taxon>
        <taxon>Bacillota</taxon>
        <taxon>Clostridia</taxon>
        <taxon>Eubacteriales</taxon>
        <taxon>Oscillospiraceae</taxon>
        <taxon>Pseudobacteroides</taxon>
    </lineage>
</organism>
<accession>A0A0L6JLV4</accession>
<dbReference type="AlphaFoldDB" id="A0A0L6JLV4"/>
<dbReference type="OrthoDB" id="5914937at2"/>
<dbReference type="RefSeq" id="WP_036946850.1">
    <property type="nucleotide sequence ID" value="NZ_KN050764.1"/>
</dbReference>
<dbReference type="PATRIC" id="fig|398512.5.peg.2086"/>
<evidence type="ECO:0008006" key="3">
    <source>
        <dbReference type="Google" id="ProtNLM"/>
    </source>
</evidence>
<reference evidence="2" key="1">
    <citation type="submission" date="2015-07" db="EMBL/GenBank/DDBJ databases">
        <title>Near-Complete Genome Sequence of the Cellulolytic Bacterium Bacteroides (Pseudobacteroides) cellulosolvens ATCC 35603.</title>
        <authorList>
            <person name="Dassa B."/>
            <person name="Utturkar S.M."/>
            <person name="Klingeman D.M."/>
            <person name="Hurt R.A."/>
            <person name="Keller M."/>
            <person name="Xu J."/>
            <person name="Reddy Y.H.K."/>
            <person name="Borovok I."/>
            <person name="Grinberg I.R."/>
            <person name="Lamed R."/>
            <person name="Zhivin O."/>
            <person name="Bayer E.A."/>
            <person name="Brown S.D."/>
        </authorList>
    </citation>
    <scope>NUCLEOTIDE SEQUENCE [LARGE SCALE GENOMIC DNA]</scope>
    <source>
        <strain evidence="2">DSM 2933</strain>
    </source>
</reference>
<evidence type="ECO:0000313" key="2">
    <source>
        <dbReference type="Proteomes" id="UP000036923"/>
    </source>
</evidence>
<protein>
    <recommendedName>
        <fullName evidence="3">DUF4380 domain-containing protein</fullName>
    </recommendedName>
</protein>
<comment type="caution">
    <text evidence="1">The sequence shown here is derived from an EMBL/GenBank/DDBJ whole genome shotgun (WGS) entry which is preliminary data.</text>
</comment>
<dbReference type="Proteomes" id="UP000036923">
    <property type="component" value="Unassembled WGS sequence"/>
</dbReference>
<name>A0A0L6JLV4_9FIRM</name>
<gene>
    <name evidence="1" type="ORF">Bccel_2004</name>
</gene>
<dbReference type="eggNOG" id="COG4223">
    <property type="taxonomic scope" value="Bacteria"/>
</dbReference>